<reference evidence="1" key="1">
    <citation type="journal article" date="2023" name="G3 (Bethesda)">
        <title>A reference genome for the long-term kleptoplast-retaining sea slug Elysia crispata morphotype clarki.</title>
        <authorList>
            <person name="Eastman K.E."/>
            <person name="Pendleton A.L."/>
            <person name="Shaikh M.A."/>
            <person name="Suttiyut T."/>
            <person name="Ogas R."/>
            <person name="Tomko P."/>
            <person name="Gavelis G."/>
            <person name="Widhalm J.R."/>
            <person name="Wisecaver J.H."/>
        </authorList>
    </citation>
    <scope>NUCLEOTIDE SEQUENCE</scope>
    <source>
        <strain evidence="1">ECLA1</strain>
    </source>
</reference>
<evidence type="ECO:0000313" key="1">
    <source>
        <dbReference type="EMBL" id="KAK3744125.1"/>
    </source>
</evidence>
<accession>A0AAE0YFL8</accession>
<sequence length="106" mass="11610">MDFVAFLPSARVSTVKARRTSSKPGLERLKQVVVESLMSTTPLKMVVDVESHMSATPVRVVVDVESIMSTTPLRMVVDVESLMSTTPLRMVVDVESHVNNSFESGS</sequence>
<gene>
    <name evidence="1" type="ORF">RRG08_064383</name>
</gene>
<dbReference type="AlphaFoldDB" id="A0AAE0YFL8"/>
<proteinExistence type="predicted"/>
<dbReference type="EMBL" id="JAWDGP010006275">
    <property type="protein sequence ID" value="KAK3744125.1"/>
    <property type="molecule type" value="Genomic_DNA"/>
</dbReference>
<protein>
    <submittedName>
        <fullName evidence="1">Uncharacterized protein</fullName>
    </submittedName>
</protein>
<dbReference type="Proteomes" id="UP001283361">
    <property type="component" value="Unassembled WGS sequence"/>
</dbReference>
<name>A0AAE0YFL8_9GAST</name>
<evidence type="ECO:0000313" key="2">
    <source>
        <dbReference type="Proteomes" id="UP001283361"/>
    </source>
</evidence>
<comment type="caution">
    <text evidence="1">The sequence shown here is derived from an EMBL/GenBank/DDBJ whole genome shotgun (WGS) entry which is preliminary data.</text>
</comment>
<keyword evidence="2" id="KW-1185">Reference proteome</keyword>
<organism evidence="1 2">
    <name type="scientific">Elysia crispata</name>
    <name type="common">lettuce slug</name>
    <dbReference type="NCBI Taxonomy" id="231223"/>
    <lineage>
        <taxon>Eukaryota</taxon>
        <taxon>Metazoa</taxon>
        <taxon>Spiralia</taxon>
        <taxon>Lophotrochozoa</taxon>
        <taxon>Mollusca</taxon>
        <taxon>Gastropoda</taxon>
        <taxon>Heterobranchia</taxon>
        <taxon>Euthyneura</taxon>
        <taxon>Panpulmonata</taxon>
        <taxon>Sacoglossa</taxon>
        <taxon>Placobranchoidea</taxon>
        <taxon>Plakobranchidae</taxon>
        <taxon>Elysia</taxon>
    </lineage>
</organism>